<name>A0A1F7GDW6_9BACT</name>
<keyword evidence="1" id="KW-1133">Transmembrane helix</keyword>
<keyword evidence="1" id="KW-0812">Transmembrane</keyword>
<dbReference type="Gene3D" id="3.30.700.10">
    <property type="entry name" value="Glycoprotein, Type 4 Pilin"/>
    <property type="match status" value="1"/>
</dbReference>
<dbReference type="InterPro" id="IPR012902">
    <property type="entry name" value="N_methyl_site"/>
</dbReference>
<dbReference type="EMBL" id="MFZG01000014">
    <property type="protein sequence ID" value="OGK17045.1"/>
    <property type="molecule type" value="Genomic_DNA"/>
</dbReference>
<evidence type="ECO:0008006" key="4">
    <source>
        <dbReference type="Google" id="ProtNLM"/>
    </source>
</evidence>
<dbReference type="Proteomes" id="UP000177208">
    <property type="component" value="Unassembled WGS sequence"/>
</dbReference>
<evidence type="ECO:0000313" key="3">
    <source>
        <dbReference type="Proteomes" id="UP000177208"/>
    </source>
</evidence>
<dbReference type="PANTHER" id="PTHR30093">
    <property type="entry name" value="GENERAL SECRETION PATHWAY PROTEIN G"/>
    <property type="match status" value="1"/>
</dbReference>
<dbReference type="SUPFAM" id="SSF54523">
    <property type="entry name" value="Pili subunits"/>
    <property type="match status" value="1"/>
</dbReference>
<organism evidence="2 3">
    <name type="scientific">Candidatus Roizmanbacteria bacterium RIFCSPHIGHO2_01_FULL_39_12c</name>
    <dbReference type="NCBI Taxonomy" id="1802031"/>
    <lineage>
        <taxon>Bacteria</taxon>
        <taxon>Candidatus Roizmaniibacteriota</taxon>
    </lineage>
</organism>
<evidence type="ECO:0000256" key="1">
    <source>
        <dbReference type="SAM" id="Phobius"/>
    </source>
</evidence>
<sequence>MINKLKIQKSNLKAKNSFTLLEMLVVIGIIAVLVGFGAVSYSTSQKKARDTRRKLDMEAIKNAMEQYYSLCNSVYPAAISGKVPNSILTQAPPTCSTVTTILTVSPTDPKTGDSYDYDDTATPPSICATDGATNLMESESTVYCVYLQQ</sequence>
<feature type="transmembrane region" description="Helical" evidence="1">
    <location>
        <begin position="20"/>
        <end position="41"/>
    </location>
</feature>
<comment type="caution">
    <text evidence="2">The sequence shown here is derived from an EMBL/GenBank/DDBJ whole genome shotgun (WGS) entry which is preliminary data.</text>
</comment>
<protein>
    <recommendedName>
        <fullName evidence="4">Type II secretion system protein GspG C-terminal domain-containing protein</fullName>
    </recommendedName>
</protein>
<gene>
    <name evidence="2" type="ORF">A2774_01295</name>
</gene>
<dbReference type="AlphaFoldDB" id="A0A1F7GDW6"/>
<dbReference type="NCBIfam" id="TIGR02532">
    <property type="entry name" value="IV_pilin_GFxxxE"/>
    <property type="match status" value="1"/>
</dbReference>
<keyword evidence="1" id="KW-0472">Membrane</keyword>
<accession>A0A1F7GDW6</accession>
<dbReference type="InterPro" id="IPR045584">
    <property type="entry name" value="Pilin-like"/>
</dbReference>
<reference evidence="2 3" key="1">
    <citation type="journal article" date="2016" name="Nat. Commun.">
        <title>Thousands of microbial genomes shed light on interconnected biogeochemical processes in an aquifer system.</title>
        <authorList>
            <person name="Anantharaman K."/>
            <person name="Brown C.T."/>
            <person name="Hug L.A."/>
            <person name="Sharon I."/>
            <person name="Castelle C.J."/>
            <person name="Probst A.J."/>
            <person name="Thomas B.C."/>
            <person name="Singh A."/>
            <person name="Wilkins M.J."/>
            <person name="Karaoz U."/>
            <person name="Brodie E.L."/>
            <person name="Williams K.H."/>
            <person name="Hubbard S.S."/>
            <person name="Banfield J.F."/>
        </authorList>
    </citation>
    <scope>NUCLEOTIDE SEQUENCE [LARGE SCALE GENOMIC DNA]</scope>
</reference>
<evidence type="ECO:0000313" key="2">
    <source>
        <dbReference type="EMBL" id="OGK17045.1"/>
    </source>
</evidence>
<dbReference type="Pfam" id="PF07963">
    <property type="entry name" value="N_methyl"/>
    <property type="match status" value="1"/>
</dbReference>
<proteinExistence type="predicted"/>